<protein>
    <submittedName>
        <fullName evidence="2">Uncharacterized protein</fullName>
    </submittedName>
</protein>
<dbReference type="Proteomes" id="UP000603352">
    <property type="component" value="Unassembled WGS sequence"/>
</dbReference>
<proteinExistence type="predicted"/>
<feature type="compositionally biased region" description="Basic and acidic residues" evidence="1">
    <location>
        <begin position="117"/>
        <end position="128"/>
    </location>
</feature>
<name>A0ABQ1J7Z5_9PROT</name>
<accession>A0ABQ1J7Z5</accession>
<feature type="region of interest" description="Disordered" evidence="1">
    <location>
        <begin position="100"/>
        <end position="128"/>
    </location>
</feature>
<organism evidence="2 3">
    <name type="scientific">Tistrella bauzanensis</name>
    <dbReference type="NCBI Taxonomy" id="657419"/>
    <lineage>
        <taxon>Bacteria</taxon>
        <taxon>Pseudomonadati</taxon>
        <taxon>Pseudomonadota</taxon>
        <taxon>Alphaproteobacteria</taxon>
        <taxon>Geminicoccales</taxon>
        <taxon>Geminicoccaceae</taxon>
        <taxon>Tistrella</taxon>
    </lineage>
</organism>
<comment type="caution">
    <text evidence="2">The sequence shown here is derived from an EMBL/GenBank/DDBJ whole genome shotgun (WGS) entry which is preliminary data.</text>
</comment>
<feature type="compositionally biased region" description="Basic and acidic residues" evidence="1">
    <location>
        <begin position="9"/>
        <end position="24"/>
    </location>
</feature>
<keyword evidence="3" id="KW-1185">Reference proteome</keyword>
<evidence type="ECO:0000313" key="3">
    <source>
        <dbReference type="Proteomes" id="UP000603352"/>
    </source>
</evidence>
<dbReference type="EMBL" id="BMDZ01000092">
    <property type="protein sequence ID" value="GGB60210.1"/>
    <property type="molecule type" value="Genomic_DNA"/>
</dbReference>
<gene>
    <name evidence="2" type="ORF">GCM10011505_46180</name>
</gene>
<reference evidence="3" key="1">
    <citation type="journal article" date="2019" name="Int. J. Syst. Evol. Microbiol.">
        <title>The Global Catalogue of Microorganisms (GCM) 10K type strain sequencing project: providing services to taxonomists for standard genome sequencing and annotation.</title>
        <authorList>
            <consortium name="The Broad Institute Genomics Platform"/>
            <consortium name="The Broad Institute Genome Sequencing Center for Infectious Disease"/>
            <person name="Wu L."/>
            <person name="Ma J."/>
        </authorList>
    </citation>
    <scope>NUCLEOTIDE SEQUENCE [LARGE SCALE GENOMIC DNA]</scope>
    <source>
        <strain evidence="3">CGMCC 1.10188</strain>
    </source>
</reference>
<evidence type="ECO:0000256" key="1">
    <source>
        <dbReference type="SAM" id="MobiDB-lite"/>
    </source>
</evidence>
<feature type="region of interest" description="Disordered" evidence="1">
    <location>
        <begin position="1"/>
        <end position="24"/>
    </location>
</feature>
<sequence length="128" mass="14960">MGYHQVNPRRREAEHFQQTREDHGRAVIRHRQAERAFLPRRIEAPRPHNLPHQSQGFVQGRNNLKRLCARHEAPVSAYQQGVIEQMSQTPERVTDRWLAHVQSDGRAQHMPLDQQSVEDHQKVKVDAA</sequence>
<evidence type="ECO:0000313" key="2">
    <source>
        <dbReference type="EMBL" id="GGB60210.1"/>
    </source>
</evidence>